<keyword evidence="1" id="KW-0175">Coiled coil</keyword>
<comment type="caution">
    <text evidence="4">The sequence shown here is derived from an EMBL/GenBank/DDBJ whole genome shotgun (WGS) entry which is preliminary data.</text>
</comment>
<proteinExistence type="predicted"/>
<dbReference type="AlphaFoldDB" id="A0A5C6TZC8"/>
<reference evidence="4 5" key="1">
    <citation type="submission" date="2019-08" db="EMBL/GenBank/DDBJ databases">
        <authorList>
            <person name="Khan S.A."/>
            <person name="Jeon C.O."/>
            <person name="Jeong S.E."/>
        </authorList>
    </citation>
    <scope>NUCLEOTIDE SEQUENCE [LARGE SCALE GENOMIC DNA]</scope>
    <source>
        <strain evidence="5">IMCC1728</strain>
    </source>
</reference>
<keyword evidence="3" id="KW-0812">Transmembrane</keyword>
<dbReference type="EMBL" id="VOPW01000001">
    <property type="protein sequence ID" value="TXC65983.1"/>
    <property type="molecule type" value="Genomic_DNA"/>
</dbReference>
<evidence type="ECO:0000313" key="4">
    <source>
        <dbReference type="EMBL" id="TXC65983.1"/>
    </source>
</evidence>
<dbReference type="Proteomes" id="UP000321832">
    <property type="component" value="Unassembled WGS sequence"/>
</dbReference>
<evidence type="ECO:0000313" key="5">
    <source>
        <dbReference type="Proteomes" id="UP000321832"/>
    </source>
</evidence>
<keyword evidence="3" id="KW-1133">Transmembrane helix</keyword>
<evidence type="ECO:0000256" key="2">
    <source>
        <dbReference type="SAM" id="MobiDB-lite"/>
    </source>
</evidence>
<sequence length="248" mass="27648">MSDKPADAASTEPQPADAGPRTEPAKPVPVAAATPFKRMPYVPKRKRGWQAISVPLPLQFAMAVIIGVLIATAIAAAYVKWNARVTAEANARATQEEIERIARERQQQIEAEQQAVAERQRRAAEDERARIDKLREDQRLAEEARRAQLSEAERMEQAFAASYRKPPGCADAATLDCANHYIRARRAFEAQYARQRAASAPRITPTPWGWPRQGADLKNPSHRPGNGPSLDGATNGTNELRQREQRRW</sequence>
<feature type="region of interest" description="Disordered" evidence="2">
    <location>
        <begin position="197"/>
        <end position="248"/>
    </location>
</feature>
<feature type="transmembrane region" description="Helical" evidence="3">
    <location>
        <begin position="58"/>
        <end position="79"/>
    </location>
</feature>
<evidence type="ECO:0000256" key="1">
    <source>
        <dbReference type="SAM" id="Coils"/>
    </source>
</evidence>
<gene>
    <name evidence="4" type="ORF">FSC37_08635</name>
</gene>
<accession>A0A5C6TZC8</accession>
<evidence type="ECO:0000256" key="3">
    <source>
        <dbReference type="SAM" id="Phobius"/>
    </source>
</evidence>
<feature type="coiled-coil region" evidence="1">
    <location>
        <begin position="84"/>
        <end position="144"/>
    </location>
</feature>
<keyword evidence="3" id="KW-0472">Membrane</keyword>
<organism evidence="4 5">
    <name type="scientific">Piscinibacter aquaticus</name>
    <dbReference type="NCBI Taxonomy" id="392597"/>
    <lineage>
        <taxon>Bacteria</taxon>
        <taxon>Pseudomonadati</taxon>
        <taxon>Pseudomonadota</taxon>
        <taxon>Betaproteobacteria</taxon>
        <taxon>Burkholderiales</taxon>
        <taxon>Sphaerotilaceae</taxon>
        <taxon>Piscinibacter</taxon>
    </lineage>
</organism>
<feature type="region of interest" description="Disordered" evidence="2">
    <location>
        <begin position="1"/>
        <end position="30"/>
    </location>
</feature>
<keyword evidence="5" id="KW-1185">Reference proteome</keyword>
<name>A0A5C6TZC8_9BURK</name>
<protein>
    <submittedName>
        <fullName evidence="4">Uncharacterized protein</fullName>
    </submittedName>
</protein>